<dbReference type="InterPro" id="IPR025110">
    <property type="entry name" value="AMP-bd_C"/>
</dbReference>
<dbReference type="GO" id="GO:0017000">
    <property type="term" value="P:antibiotic biosynthetic process"/>
    <property type="evidence" value="ECO:0007669"/>
    <property type="project" value="UniProtKB-KW"/>
</dbReference>
<comment type="similarity">
    <text evidence="2">Belongs to the ATP-dependent AMP-binding enzyme family.</text>
</comment>
<evidence type="ECO:0000256" key="4">
    <source>
        <dbReference type="ARBA" id="ARBA00022553"/>
    </source>
</evidence>
<dbReference type="EMBL" id="ATAY01000022">
    <property type="protein sequence ID" value="EPR13013.1"/>
    <property type="molecule type" value="Genomic_DNA"/>
</dbReference>
<protein>
    <recommendedName>
        <fullName evidence="6">Carrier domain-containing protein</fullName>
    </recommendedName>
</protein>
<dbReference type="FunFam" id="1.10.1200.10:FF:000005">
    <property type="entry name" value="Nonribosomal peptide synthetase 1"/>
    <property type="match status" value="2"/>
</dbReference>
<dbReference type="GO" id="GO:0008610">
    <property type="term" value="P:lipid biosynthetic process"/>
    <property type="evidence" value="ECO:0007669"/>
    <property type="project" value="UniProtKB-ARBA"/>
</dbReference>
<dbReference type="Pfam" id="PF00550">
    <property type="entry name" value="PP-binding"/>
    <property type="match status" value="2"/>
</dbReference>
<dbReference type="Pfam" id="PF13193">
    <property type="entry name" value="AMP-binding_C"/>
    <property type="match status" value="2"/>
</dbReference>
<dbReference type="FunFam" id="3.40.50.12780:FF:000012">
    <property type="entry name" value="Non-ribosomal peptide synthetase"/>
    <property type="match status" value="2"/>
</dbReference>
<dbReference type="SUPFAM" id="SSF47336">
    <property type="entry name" value="ACP-like"/>
    <property type="match status" value="2"/>
</dbReference>
<organism evidence="7 8">
    <name type="scientific">Ruminiclostridium papyrosolvens C7</name>
    <dbReference type="NCBI Taxonomy" id="1330534"/>
    <lineage>
        <taxon>Bacteria</taxon>
        <taxon>Bacillati</taxon>
        <taxon>Bacillota</taxon>
        <taxon>Clostridia</taxon>
        <taxon>Eubacteriales</taxon>
        <taxon>Oscillospiraceae</taxon>
        <taxon>Ruminiclostridium</taxon>
    </lineage>
</organism>
<dbReference type="PROSITE" id="PS50075">
    <property type="entry name" value="CARRIER"/>
    <property type="match status" value="2"/>
</dbReference>
<dbReference type="InterPro" id="IPR020806">
    <property type="entry name" value="PKS_PP-bd"/>
</dbReference>
<dbReference type="PROSITE" id="PS00455">
    <property type="entry name" value="AMP_BINDING"/>
    <property type="match status" value="2"/>
</dbReference>
<evidence type="ECO:0000256" key="3">
    <source>
        <dbReference type="ARBA" id="ARBA00022450"/>
    </source>
</evidence>
<dbReference type="InterPro" id="IPR001242">
    <property type="entry name" value="Condensation_dom"/>
</dbReference>
<dbReference type="Proteomes" id="UP000016860">
    <property type="component" value="Unassembled WGS sequence"/>
</dbReference>
<evidence type="ECO:0000256" key="2">
    <source>
        <dbReference type="ARBA" id="ARBA00006432"/>
    </source>
</evidence>
<keyword evidence="3" id="KW-0596">Phosphopantetheine</keyword>
<dbReference type="Gene3D" id="3.40.50.980">
    <property type="match status" value="4"/>
</dbReference>
<dbReference type="FunFam" id="3.40.50.980:FF:000002">
    <property type="entry name" value="Enterobactin synthetase component F"/>
    <property type="match status" value="1"/>
</dbReference>
<dbReference type="NCBIfam" id="TIGR01733">
    <property type="entry name" value="AA-adenyl-dom"/>
    <property type="match status" value="2"/>
</dbReference>
<feature type="domain" description="Carrier" evidence="6">
    <location>
        <begin position="1040"/>
        <end position="1115"/>
    </location>
</feature>
<evidence type="ECO:0000259" key="6">
    <source>
        <dbReference type="PROSITE" id="PS50075"/>
    </source>
</evidence>
<comment type="caution">
    <text evidence="7">The sequence shown here is derived from an EMBL/GenBank/DDBJ whole genome shotgun (WGS) entry which is preliminary data.</text>
</comment>
<evidence type="ECO:0000256" key="5">
    <source>
        <dbReference type="ARBA" id="ARBA00023194"/>
    </source>
</evidence>
<dbReference type="GO" id="GO:0005829">
    <property type="term" value="C:cytosol"/>
    <property type="evidence" value="ECO:0007669"/>
    <property type="project" value="TreeGrafter"/>
</dbReference>
<dbReference type="GO" id="GO:0043041">
    <property type="term" value="P:amino acid activation for nonribosomal peptide biosynthetic process"/>
    <property type="evidence" value="ECO:0007669"/>
    <property type="project" value="TreeGrafter"/>
</dbReference>
<dbReference type="SUPFAM" id="SSF52777">
    <property type="entry name" value="CoA-dependent acyltransferases"/>
    <property type="match status" value="6"/>
</dbReference>
<comment type="cofactor">
    <cofactor evidence="1">
        <name>pantetheine 4'-phosphate</name>
        <dbReference type="ChEBI" id="CHEBI:47942"/>
    </cofactor>
</comment>
<dbReference type="Gene3D" id="2.30.38.10">
    <property type="entry name" value="Luciferase, Domain 3"/>
    <property type="match status" value="2"/>
</dbReference>
<dbReference type="InterPro" id="IPR020845">
    <property type="entry name" value="AMP-binding_CS"/>
</dbReference>
<dbReference type="InterPro" id="IPR009081">
    <property type="entry name" value="PP-bd_ACP"/>
</dbReference>
<feature type="domain" description="Carrier" evidence="6">
    <location>
        <begin position="2121"/>
        <end position="2196"/>
    </location>
</feature>
<dbReference type="GO" id="GO:0031177">
    <property type="term" value="F:phosphopantetheine binding"/>
    <property type="evidence" value="ECO:0007669"/>
    <property type="project" value="InterPro"/>
</dbReference>
<dbReference type="FunFam" id="3.40.50.980:FF:000001">
    <property type="entry name" value="Non-ribosomal peptide synthetase"/>
    <property type="match status" value="2"/>
</dbReference>
<dbReference type="InterPro" id="IPR041464">
    <property type="entry name" value="TubC_N"/>
</dbReference>
<dbReference type="SUPFAM" id="SSF56801">
    <property type="entry name" value="Acetyl-CoA synthetase-like"/>
    <property type="match status" value="2"/>
</dbReference>
<dbReference type="RefSeq" id="WP_020814875.1">
    <property type="nucleotide sequence ID" value="NZ_ATAY01000022.1"/>
</dbReference>
<dbReference type="CDD" id="cd17643">
    <property type="entry name" value="A_NRPS_Cytc1-like"/>
    <property type="match status" value="1"/>
</dbReference>
<accession>U4R3N6</accession>
<dbReference type="InterPro" id="IPR023213">
    <property type="entry name" value="CAT-like_dom_sf"/>
</dbReference>
<dbReference type="NCBIfam" id="NF003417">
    <property type="entry name" value="PRK04813.1"/>
    <property type="match status" value="2"/>
</dbReference>
<dbReference type="PROSITE" id="PS00012">
    <property type="entry name" value="PHOSPHOPANTETHEINE"/>
    <property type="match status" value="2"/>
</dbReference>
<dbReference type="InterPro" id="IPR006162">
    <property type="entry name" value="Ppantetheine_attach_site"/>
</dbReference>
<dbReference type="InterPro" id="IPR010071">
    <property type="entry name" value="AA_adenyl_dom"/>
</dbReference>
<dbReference type="GO" id="GO:0003824">
    <property type="term" value="F:catalytic activity"/>
    <property type="evidence" value="ECO:0007669"/>
    <property type="project" value="InterPro"/>
</dbReference>
<keyword evidence="4" id="KW-0597">Phosphoprotein</keyword>
<dbReference type="Pfam" id="PF18563">
    <property type="entry name" value="TubC_N"/>
    <property type="match status" value="1"/>
</dbReference>
<dbReference type="FunFam" id="3.30.300.30:FF:000010">
    <property type="entry name" value="Enterobactin synthetase component F"/>
    <property type="match status" value="2"/>
</dbReference>
<dbReference type="InterPro" id="IPR036736">
    <property type="entry name" value="ACP-like_sf"/>
</dbReference>
<dbReference type="SMART" id="SM00823">
    <property type="entry name" value="PKS_PP"/>
    <property type="match status" value="2"/>
</dbReference>
<dbReference type="PANTHER" id="PTHR45527:SF14">
    <property type="entry name" value="PLIPASTATIN SYNTHASE SUBUNIT B"/>
    <property type="match status" value="1"/>
</dbReference>
<dbReference type="CDD" id="cd19531">
    <property type="entry name" value="LCL_NRPS-like"/>
    <property type="match status" value="2"/>
</dbReference>
<dbReference type="Pfam" id="PF00501">
    <property type="entry name" value="AMP-binding"/>
    <property type="match status" value="2"/>
</dbReference>
<dbReference type="Gene3D" id="3.30.300.30">
    <property type="match status" value="2"/>
</dbReference>
<gene>
    <name evidence="7" type="ORF">L323_06530</name>
</gene>
<dbReference type="Gene3D" id="1.10.1200.10">
    <property type="entry name" value="ACP-like"/>
    <property type="match status" value="2"/>
</dbReference>
<sequence length="2669" mass="305309">MISKECDSNLNDLSVTEFMHIINSRNIKLWMDGESLKYKAPKGAVTDEILAYIRQRKEEIISGILIENAKRLLYEPIEKVDEREFYPLSNAQRRMYLLYKLETESTAYNITNVLKIEGNCSKEKMESTFMEIVKRHESLRTSFKIVDGEPVQRINRSIDFKIEYGEIDDDRDIEDLTREFVRPFNLACSPLFRLKLLKLDENRFYLLFDIHHIISDGVSASIFVKEFNCLYNDKKLEPINIQYKDYSAWHEKLLNSELVKKQREYWLKAFEGELPVLALPVDYKRPAEYSFEGDSIRFNIGKEITLQLNSLARKNRATLYTVLLSAYYILLSKYTGQDDIIIGSPVAGRRHSDVYSTIGMFVNTIPLRNYPDQHKTYKEFLHEVTGNVLSTFDNQDYSLERLMEDLNVERDPSRNPLFDTVFVLQNMNIDDVQADGLGIEIFEYNQKTAQFDITVRATEKKDGMEIEINYCTSLFSKETINRLSTHFTNILEHIIKNPECEISEIELMSDEEIQQLLKEFNNTSANYPMTATIHGIFEEQVKKTPDNIAVSFEGNCMTYRELNAKANRLARTIREYVTQDSDKNPKIAAILLERSSDIIVAALGALKAGCGYLPIDPGYPSERINYMLEDSGTGILITKEEFIKKNNFQGRTIHMDDKSIYKGEDTNLENTVKPDSLAYIIYTSGTTGKPKGVMIEHRNVVRLLFNDRNLFDFNDKDVWTMFHSFCFDFSVWEIYGALLYGGKLVVVPKSIAREPKDYLELLKAEKVTVLNQTPTSFSNLIEYEIESKEKALALRYVIFGGEALKPAVLKPWKEKYSAIKLINMYGITETTVHVTYKEITDYEIETNISNIGRPIPTLSVYIMDSESKLVPIGVPGELCVGGDGVGPGYLNRPELTREKFIPNPYIPLQRLYKSGDLARFLPNGEIEYLGRIDHQVKIRGHRIELGEIESKLLRHPEIKEAVVIARENRGQNNISAYIVSGQKLKSEEIRGFLAEELPDYMIPAYLFYLDKIPLTSNGKIDRKALPVIDGNFDTGEEYVAPGNEIEEKMAVVWQKVLGLDKVGTNQNFFTLGGDSIKAVKLVSRMNSALGTNIKMKDIYLNQNIKELSANISITSEGWEDELKNGIAIIDEIKSSILNSTEESGKLPADTEDFYPLSQIQQGMVYYSKLRPEEPIYHDQFPYLIKFKGFNEDKYQEAVKLVVKRHTILRTTFDLEKFAQPLQIVHKDMLPVIKIEDISRVSVIEQQSHIKAYMIADLKNKFKFKDDLLWRMGMFKLDRDNYCILLSFQHAVLDGWSVAALMTEIMAYYSKLLKGETVENLPLKCSYKDYVAINLSRKANKSTQKFWNDLLKGYTRTKLPFNISGKRLNKDTENKILKKSFNSELLNRLQEKAKKYQCTLKEICLSAYLYLMGVITTENDIVTGVVTHERPALEDSENILGCFLNSVPLRLKVEKEIDKLDLLNKVKDYEKNVKAHELFLGDISNIIGEVNNNGNPVFDTLFNFTDFHVMEDIMNTEFAARSYYELDLKSAEMTNTLFDLEVSKTLDNFEMQIKYSSAFFQSEDIETAAGLYERILEKFSSDDKVIVGEDLLTNEELKEILFSSNNTKVKYDSYKKIHELFEEQAQKSPESIALISDGRTLTYGKLDEYSNRLSHQLISKGVKSGDHVALISQRNFEMIIGMLGILKAGGAYVPIDPDYPTSRKEYIVSNSDVSAVVTDMDYDFPHKNTVIINYGDMELYPAYRPDISIDSSQLAYVIYTSGSTGSPKGVMIEHHSAVNLISWVNREFNVSKNDRLLFITSMCFDLSVYDIFGILAAGGSVVVAKKEQVQNPSDLKNLVKTERITFWDSVPSTMNYLINSLEGDDEGFIQNDLRLVFMSGDWIPVKLPYKIKEYFPNARPISLGGATEGTVWSIYYPIEEVNEYQTSIPYGKPIDNNYFYILDEAGRVVPRGVAGELYIGGVGVARGYMNDEKRTAASFVDNKFLDAGNHKMYKTGDLGRMMPDGNIEFLGRTDHQVKIRGFRVELGEIENQLLKHGEIKEAVVTDRVDNSGNKYLAAYFVASRGLSGSELREYLHSKLPEYMIPTYFVPLEKIPLTQNGKIDRKAVPDPVTSVTSGQEYEAPQNEVEIKLVEIWKEVLDIDRVGVNDNFFELGGHSLKATAVVTKIHKAFNVEIPLAKIFGSPTIKQLSNYIISAKVSIYSSIKPVPKREYYELSSAQKRVYIVENLKKSGEKTDGDTSYNVSSAVIAEGEIDVNKLQEVCREIVSRHEVFRTSFEIVDGRPVQRISDYVDFSINIDNFEDIEENEININKLTDNFIRPFDLSKAPLFRVNVVKIGAEKHLLIFDMHHIISDGVSMGILLKEFNSLYGGHKLQLPRIQYKDFAQWQNNILKTEVMKKQEDYWLSLFSDGIPSLDIPTDYPRPEIKTFEGAEFKFGFDSSIAEKLSRLASETGTTMYMVLLSAFYVLLHKITGKEEMVVGTSVAGRPHSDLENVVGMFVNMLAMRNKPKADITYYDFLADVRENALKAFENQNYQFEKLVDKLGLERNSDRNPLFDVAFVLQNTGLGNMEASNVKFAPFIMESKISKFDLTLYSWETDEGIDFIIEYSTALFKRESIEEMSRQFIRIIKSITENKLIKIKDIAFYDEEKASSIIEEINKNRRDIVIDIDF</sequence>
<reference evidence="7 8" key="1">
    <citation type="journal article" date="2013" name="Genome Announc.">
        <title>Draft Genome Sequence of the Cellulolytic Bacterium Clostridium papyrosolvens C7 (ATCC 700395).</title>
        <authorList>
            <person name="Zepeda V."/>
            <person name="Dassa B."/>
            <person name="Borovok I."/>
            <person name="Lamed R."/>
            <person name="Bayer E.A."/>
            <person name="Cate J.H."/>
        </authorList>
    </citation>
    <scope>NUCLEOTIDE SEQUENCE [LARGE SCALE GENOMIC DNA]</scope>
    <source>
        <strain evidence="7 8">C7</strain>
    </source>
</reference>
<dbReference type="InterPro" id="IPR000873">
    <property type="entry name" value="AMP-dep_synth/lig_dom"/>
</dbReference>
<dbReference type="Gene3D" id="3.30.559.30">
    <property type="entry name" value="Nonribosomal peptide synthetase, condensation domain"/>
    <property type="match status" value="3"/>
</dbReference>
<proteinExistence type="inferred from homology"/>
<keyword evidence="5" id="KW-0045">Antibiotic biosynthesis</keyword>
<dbReference type="PANTHER" id="PTHR45527">
    <property type="entry name" value="NONRIBOSOMAL PEPTIDE SYNTHETASE"/>
    <property type="match status" value="1"/>
</dbReference>
<dbReference type="GO" id="GO:0044550">
    <property type="term" value="P:secondary metabolite biosynthetic process"/>
    <property type="evidence" value="ECO:0007669"/>
    <property type="project" value="UniProtKB-ARBA"/>
</dbReference>
<dbReference type="PATRIC" id="fig|1330534.3.peg.1305"/>
<dbReference type="Gene3D" id="3.30.559.10">
    <property type="entry name" value="Chloramphenicol acetyltransferase-like domain"/>
    <property type="match status" value="3"/>
</dbReference>
<evidence type="ECO:0000313" key="8">
    <source>
        <dbReference type="Proteomes" id="UP000016860"/>
    </source>
</evidence>
<dbReference type="Gene3D" id="1.10.10.1830">
    <property type="entry name" value="Non-ribosomal peptide synthase, adenylation domain"/>
    <property type="match status" value="1"/>
</dbReference>
<evidence type="ECO:0000313" key="7">
    <source>
        <dbReference type="EMBL" id="EPR13013.1"/>
    </source>
</evidence>
<dbReference type="STRING" id="1330534.L323_06530"/>
<dbReference type="CDD" id="cd05930">
    <property type="entry name" value="A_NRPS"/>
    <property type="match status" value="1"/>
</dbReference>
<dbReference type="InterPro" id="IPR044894">
    <property type="entry name" value="TubC_N_sf"/>
</dbReference>
<evidence type="ECO:0000256" key="1">
    <source>
        <dbReference type="ARBA" id="ARBA00001957"/>
    </source>
</evidence>
<dbReference type="Pfam" id="PF00668">
    <property type="entry name" value="Condensation"/>
    <property type="match status" value="3"/>
</dbReference>
<dbReference type="InterPro" id="IPR045851">
    <property type="entry name" value="AMP-bd_C_sf"/>
</dbReference>
<name>U4R3N6_9FIRM</name>